<protein>
    <submittedName>
        <fullName evidence="2">Uncharacterized protein</fullName>
    </submittedName>
</protein>
<dbReference type="EMBL" id="JAYKXP010000237">
    <property type="protein sequence ID" value="KAK7017990.1"/>
    <property type="molecule type" value="Genomic_DNA"/>
</dbReference>
<accession>A0AAW0AXI2</accession>
<proteinExistence type="predicted"/>
<reference evidence="2 3" key="1">
    <citation type="submission" date="2024-01" db="EMBL/GenBank/DDBJ databases">
        <title>A draft genome for a cacao thread blight-causing isolate of Paramarasmius palmivorus.</title>
        <authorList>
            <person name="Baruah I.K."/>
            <person name="Bukari Y."/>
            <person name="Amoako-Attah I."/>
            <person name="Meinhardt L.W."/>
            <person name="Bailey B.A."/>
            <person name="Cohen S.P."/>
        </authorList>
    </citation>
    <scope>NUCLEOTIDE SEQUENCE [LARGE SCALE GENOMIC DNA]</scope>
    <source>
        <strain evidence="2 3">GH-12</strain>
    </source>
</reference>
<evidence type="ECO:0000313" key="3">
    <source>
        <dbReference type="Proteomes" id="UP001383192"/>
    </source>
</evidence>
<name>A0AAW0AXI2_9AGAR</name>
<gene>
    <name evidence="2" type="ORF">VNI00_018462</name>
</gene>
<dbReference type="Proteomes" id="UP001383192">
    <property type="component" value="Unassembled WGS sequence"/>
</dbReference>
<keyword evidence="3" id="KW-1185">Reference proteome</keyword>
<feature type="region of interest" description="Disordered" evidence="1">
    <location>
        <begin position="57"/>
        <end position="95"/>
    </location>
</feature>
<dbReference type="AlphaFoldDB" id="A0AAW0AXI2"/>
<comment type="caution">
    <text evidence="2">The sequence shown here is derived from an EMBL/GenBank/DDBJ whole genome shotgun (WGS) entry which is preliminary data.</text>
</comment>
<organism evidence="2 3">
    <name type="scientific">Paramarasmius palmivorus</name>
    <dbReference type="NCBI Taxonomy" id="297713"/>
    <lineage>
        <taxon>Eukaryota</taxon>
        <taxon>Fungi</taxon>
        <taxon>Dikarya</taxon>
        <taxon>Basidiomycota</taxon>
        <taxon>Agaricomycotina</taxon>
        <taxon>Agaricomycetes</taxon>
        <taxon>Agaricomycetidae</taxon>
        <taxon>Agaricales</taxon>
        <taxon>Marasmiineae</taxon>
        <taxon>Marasmiaceae</taxon>
        <taxon>Paramarasmius</taxon>
    </lineage>
</organism>
<sequence length="172" mass="19519">MPEDLNIEKELLDNTRWIYKGASNMLTRAIAMENYLRDFCSSPNPFVAPATEPTTLDVMNSSLPARPGKKSNGSWHEPYKKTHPASQPKQSETSRDKFVEISAPHFLPTPEFWIQALAGIDRTKKPNKGVVINSGYIFPDPSLFTSSDGDKLQRLVQTWLNFHIMLITRLIM</sequence>
<evidence type="ECO:0000313" key="2">
    <source>
        <dbReference type="EMBL" id="KAK7017990.1"/>
    </source>
</evidence>
<evidence type="ECO:0000256" key="1">
    <source>
        <dbReference type="SAM" id="MobiDB-lite"/>
    </source>
</evidence>